<comment type="subcellular location">
    <subcellularLocation>
        <location evidence="1 11">Cell membrane</location>
        <topology evidence="1 11">Multi-pass membrane protein</topology>
    </subcellularLocation>
</comment>
<comment type="function">
    <text evidence="11">Fluoride-specific ion channel. Important for reducing fluoride concentration in the cell, thus reducing its toxicity.</text>
</comment>
<keyword evidence="3" id="KW-0997">Cell inner membrane</keyword>
<dbReference type="PANTHER" id="PTHR28259">
    <property type="entry name" value="FLUORIDE EXPORT PROTEIN 1-RELATED"/>
    <property type="match status" value="1"/>
</dbReference>
<keyword evidence="5 11" id="KW-1133">Transmembrane helix</keyword>
<reference evidence="12 13" key="1">
    <citation type="submission" date="2019-02" db="EMBL/GenBank/DDBJ databases">
        <title>Deep-cultivation of Planctomycetes and their phenomic and genomic characterization uncovers novel biology.</title>
        <authorList>
            <person name="Wiegand S."/>
            <person name="Jogler M."/>
            <person name="Boedeker C."/>
            <person name="Pinto D."/>
            <person name="Vollmers J."/>
            <person name="Rivas-Marin E."/>
            <person name="Kohn T."/>
            <person name="Peeters S.H."/>
            <person name="Heuer A."/>
            <person name="Rast P."/>
            <person name="Oberbeckmann S."/>
            <person name="Bunk B."/>
            <person name="Jeske O."/>
            <person name="Meyerdierks A."/>
            <person name="Storesund J.E."/>
            <person name="Kallscheuer N."/>
            <person name="Luecker S."/>
            <person name="Lage O.M."/>
            <person name="Pohl T."/>
            <person name="Merkel B.J."/>
            <person name="Hornburger P."/>
            <person name="Mueller R.-W."/>
            <person name="Bruemmer F."/>
            <person name="Labrenz M."/>
            <person name="Spormann A.M."/>
            <person name="Op den Camp H."/>
            <person name="Overmann J."/>
            <person name="Amann R."/>
            <person name="Jetten M.S.M."/>
            <person name="Mascher T."/>
            <person name="Medema M.H."/>
            <person name="Devos D.P."/>
            <person name="Kaster A.-K."/>
            <person name="Ovreas L."/>
            <person name="Rohde M."/>
            <person name="Galperin M.Y."/>
            <person name="Jogler C."/>
        </authorList>
    </citation>
    <scope>NUCLEOTIDE SEQUENCE [LARGE SCALE GENOMIC DNA]</scope>
    <source>
        <strain evidence="12 13">Pla163</strain>
    </source>
</reference>
<dbReference type="EMBL" id="CP036290">
    <property type="protein sequence ID" value="QDU84458.1"/>
    <property type="molecule type" value="Genomic_DNA"/>
</dbReference>
<evidence type="ECO:0000256" key="2">
    <source>
        <dbReference type="ARBA" id="ARBA00022475"/>
    </source>
</evidence>
<dbReference type="Pfam" id="PF02537">
    <property type="entry name" value="CRCB"/>
    <property type="match status" value="1"/>
</dbReference>
<evidence type="ECO:0000256" key="8">
    <source>
        <dbReference type="ARBA" id="ARBA00023303"/>
    </source>
</evidence>
<feature type="transmembrane region" description="Helical" evidence="11">
    <location>
        <begin position="98"/>
        <end position="121"/>
    </location>
</feature>
<evidence type="ECO:0000256" key="6">
    <source>
        <dbReference type="ARBA" id="ARBA00023065"/>
    </source>
</evidence>
<dbReference type="RefSeq" id="WP_419186434.1">
    <property type="nucleotide sequence ID" value="NZ_CP036290.1"/>
</dbReference>
<evidence type="ECO:0000256" key="9">
    <source>
        <dbReference type="ARBA" id="ARBA00035120"/>
    </source>
</evidence>
<dbReference type="GO" id="GO:0005886">
    <property type="term" value="C:plasma membrane"/>
    <property type="evidence" value="ECO:0007669"/>
    <property type="project" value="UniProtKB-SubCell"/>
</dbReference>
<evidence type="ECO:0000256" key="11">
    <source>
        <dbReference type="HAMAP-Rule" id="MF_00454"/>
    </source>
</evidence>
<keyword evidence="6 11" id="KW-0406">Ion transport</keyword>
<evidence type="ECO:0000256" key="5">
    <source>
        <dbReference type="ARBA" id="ARBA00022989"/>
    </source>
</evidence>
<evidence type="ECO:0000256" key="4">
    <source>
        <dbReference type="ARBA" id="ARBA00022692"/>
    </source>
</evidence>
<evidence type="ECO:0000256" key="7">
    <source>
        <dbReference type="ARBA" id="ARBA00023136"/>
    </source>
</evidence>
<feature type="binding site" evidence="11">
    <location>
        <position position="79"/>
    </location>
    <ligand>
        <name>Na(+)</name>
        <dbReference type="ChEBI" id="CHEBI:29101"/>
        <note>structural</note>
    </ligand>
</feature>
<dbReference type="InterPro" id="IPR003691">
    <property type="entry name" value="FluC"/>
</dbReference>
<dbReference type="GO" id="GO:0046872">
    <property type="term" value="F:metal ion binding"/>
    <property type="evidence" value="ECO:0007669"/>
    <property type="project" value="UniProtKB-KW"/>
</dbReference>
<dbReference type="GO" id="GO:0062054">
    <property type="term" value="F:fluoride channel activity"/>
    <property type="evidence" value="ECO:0007669"/>
    <property type="project" value="UniProtKB-UniRule"/>
</dbReference>
<keyword evidence="13" id="KW-1185">Reference proteome</keyword>
<dbReference type="AlphaFoldDB" id="A0A518CYZ9"/>
<feature type="transmembrane region" description="Helical" evidence="11">
    <location>
        <begin position="32"/>
        <end position="56"/>
    </location>
</feature>
<sequence>MPWSQWFAVALGGALGAVLRQAVTLNVVRLGAAPFVGTLTVNAAGCFAIGWLVAWSERTGALSDPARCLWLVGALGAFTTYSTFASDVLELVRGDQPWLAALDVLAHLGVGALAIAAGRALGA</sequence>
<dbReference type="HAMAP" id="MF_00454">
    <property type="entry name" value="FluC"/>
    <property type="match status" value="1"/>
</dbReference>
<comment type="catalytic activity">
    <reaction evidence="10">
        <text>fluoride(in) = fluoride(out)</text>
        <dbReference type="Rhea" id="RHEA:76159"/>
        <dbReference type="ChEBI" id="CHEBI:17051"/>
    </reaction>
    <physiologicalReaction direction="left-to-right" evidence="10">
        <dbReference type="Rhea" id="RHEA:76160"/>
    </physiologicalReaction>
</comment>
<keyword evidence="11" id="KW-0813">Transport</keyword>
<comment type="similarity">
    <text evidence="9 11">Belongs to the fluoride channel Fluc/FEX (TC 1.A.43) family.</text>
</comment>
<dbReference type="Proteomes" id="UP000319342">
    <property type="component" value="Chromosome"/>
</dbReference>
<keyword evidence="8 11" id="KW-0407">Ion channel</keyword>
<accession>A0A518CYZ9</accession>
<name>A0A518CYZ9_9BACT</name>
<dbReference type="PANTHER" id="PTHR28259:SF1">
    <property type="entry name" value="FLUORIDE EXPORT PROTEIN 1-RELATED"/>
    <property type="match status" value="1"/>
</dbReference>
<proteinExistence type="inferred from homology"/>
<keyword evidence="11" id="KW-0915">Sodium</keyword>
<protein>
    <recommendedName>
        <fullName evidence="11">Fluoride-specific ion channel FluC</fullName>
    </recommendedName>
</protein>
<evidence type="ECO:0000256" key="10">
    <source>
        <dbReference type="ARBA" id="ARBA00035585"/>
    </source>
</evidence>
<evidence type="ECO:0000313" key="13">
    <source>
        <dbReference type="Proteomes" id="UP000319342"/>
    </source>
</evidence>
<keyword evidence="2 11" id="KW-1003">Cell membrane</keyword>
<organism evidence="12 13">
    <name type="scientific">Rohdeia mirabilis</name>
    <dbReference type="NCBI Taxonomy" id="2528008"/>
    <lineage>
        <taxon>Bacteria</taxon>
        <taxon>Pseudomonadati</taxon>
        <taxon>Planctomycetota</taxon>
        <taxon>Planctomycetia</taxon>
        <taxon>Planctomycetia incertae sedis</taxon>
        <taxon>Rohdeia</taxon>
    </lineage>
</organism>
<gene>
    <name evidence="11 12" type="primary">crcB</name>
    <name evidence="11" type="synonym">fluC</name>
    <name evidence="12" type="ORF">Pla163_15680</name>
</gene>
<dbReference type="GO" id="GO:0140114">
    <property type="term" value="P:cellular detoxification of fluoride"/>
    <property type="evidence" value="ECO:0007669"/>
    <property type="project" value="UniProtKB-UniRule"/>
</dbReference>
<feature type="transmembrane region" description="Helical" evidence="11">
    <location>
        <begin position="68"/>
        <end position="86"/>
    </location>
</feature>
<keyword evidence="11" id="KW-0479">Metal-binding</keyword>
<comment type="activity regulation">
    <text evidence="11">Na(+) is not transported, but it plays an essential structural role and its presence is essential for fluoride channel function.</text>
</comment>
<evidence type="ECO:0000313" key="12">
    <source>
        <dbReference type="EMBL" id="QDU84458.1"/>
    </source>
</evidence>
<feature type="binding site" evidence="11">
    <location>
        <position position="76"/>
    </location>
    <ligand>
        <name>Na(+)</name>
        <dbReference type="ChEBI" id="CHEBI:29101"/>
        <note>structural</note>
    </ligand>
</feature>
<evidence type="ECO:0000256" key="3">
    <source>
        <dbReference type="ARBA" id="ARBA00022519"/>
    </source>
</evidence>
<keyword evidence="7 11" id="KW-0472">Membrane</keyword>
<evidence type="ECO:0000256" key="1">
    <source>
        <dbReference type="ARBA" id="ARBA00004651"/>
    </source>
</evidence>
<keyword evidence="4 11" id="KW-0812">Transmembrane</keyword>